<gene>
    <name evidence="1" type="ORF">SAMN00808754_1431</name>
</gene>
<reference evidence="1 2" key="1">
    <citation type="submission" date="2017-04" db="EMBL/GenBank/DDBJ databases">
        <authorList>
            <person name="Afonso C.L."/>
            <person name="Miller P.J."/>
            <person name="Scott M.A."/>
            <person name="Spackman E."/>
            <person name="Goraichik I."/>
            <person name="Dimitrov K.M."/>
            <person name="Suarez D.L."/>
            <person name="Swayne D.E."/>
        </authorList>
    </citation>
    <scope>NUCLEOTIDE SEQUENCE [LARGE SCALE GENOMIC DNA]</scope>
    <source>
        <strain evidence="1 2">ToBE</strain>
    </source>
</reference>
<evidence type="ECO:0000313" key="2">
    <source>
        <dbReference type="Proteomes" id="UP000192569"/>
    </source>
</evidence>
<dbReference type="RefSeq" id="WP_084665048.1">
    <property type="nucleotide sequence ID" value="NZ_LT838272.1"/>
</dbReference>
<dbReference type="Proteomes" id="UP000192569">
    <property type="component" value="Chromosome I"/>
</dbReference>
<name>A0A1W1VTM1_9FIRM</name>
<organism evidence="1 2">
    <name type="scientific">Thermanaeromonas toyohensis ToBE</name>
    <dbReference type="NCBI Taxonomy" id="698762"/>
    <lineage>
        <taxon>Bacteria</taxon>
        <taxon>Bacillati</taxon>
        <taxon>Bacillota</taxon>
        <taxon>Clostridia</taxon>
        <taxon>Neomoorellales</taxon>
        <taxon>Neomoorellaceae</taxon>
        <taxon>Thermanaeromonas</taxon>
    </lineage>
</organism>
<sequence>MSEGEGRYPRAWLLLDVDRWWDGRPCVDVLFSRECPAIPGSIAVGSIELVEGKLERRLGAPLMNRLQRKVWDAVIAWVEEELLSGFSASGE</sequence>
<proteinExistence type="predicted"/>
<dbReference type="EMBL" id="LT838272">
    <property type="protein sequence ID" value="SMB96234.1"/>
    <property type="molecule type" value="Genomic_DNA"/>
</dbReference>
<accession>A0A1W1VTM1</accession>
<keyword evidence="2" id="KW-1185">Reference proteome</keyword>
<dbReference type="OrthoDB" id="1727120at2"/>
<protein>
    <submittedName>
        <fullName evidence="1">Uncharacterized protein</fullName>
    </submittedName>
</protein>
<dbReference type="STRING" id="698762.SAMN00808754_1431"/>
<dbReference type="AlphaFoldDB" id="A0A1W1VTM1"/>
<evidence type="ECO:0000313" key="1">
    <source>
        <dbReference type="EMBL" id="SMB96234.1"/>
    </source>
</evidence>